<sequence length="271" mass="30577">MSALNLDRLAGFYDKKDWQSCKKELVNLKLGLAKENLFLPTSNREKSIFARNVFEYGVLVSIQTSDIEAFARYASQVVPFYHDSALAPSPRMGMVTALNLLYLLSDNRIAEFHTALESVPEKSLFEKDAHVVWVMSLEQNVMEGAFDKVASMIHSCAFPEFSYFMKIVMTMVRNEIASCAEKVYTTIPVSNATSLLYLPNAKETEALAAERGWIIKEGILHFPSESSTVDNEDAMMLDEDQQLELPPTADKHTIQSVRQLLQYAAEMEQIV</sequence>
<dbReference type="EMBL" id="CP115612">
    <property type="protein sequence ID" value="WBW74010.1"/>
    <property type="molecule type" value="Genomic_DNA"/>
</dbReference>
<comment type="similarity">
    <text evidence="1">Belongs to the proteasome subunit S14 family.</text>
</comment>
<dbReference type="GO" id="GO:0005634">
    <property type="term" value="C:nucleus"/>
    <property type="evidence" value="ECO:0007669"/>
    <property type="project" value="TreeGrafter"/>
</dbReference>
<evidence type="ECO:0000313" key="4">
    <source>
        <dbReference type="EMBL" id="WBW74010.1"/>
    </source>
</evidence>
<dbReference type="GO" id="GO:0008541">
    <property type="term" value="C:proteasome regulatory particle, lid subcomplex"/>
    <property type="evidence" value="ECO:0007669"/>
    <property type="project" value="TreeGrafter"/>
</dbReference>
<protein>
    <submittedName>
        <fullName evidence="4">19S proteasome regulatory subunit Rpn12</fullName>
    </submittedName>
</protein>
<dbReference type="GO" id="GO:0043161">
    <property type="term" value="P:proteasome-mediated ubiquitin-dependent protein catabolic process"/>
    <property type="evidence" value="ECO:0007669"/>
    <property type="project" value="TreeGrafter"/>
</dbReference>
<accession>A0AAE9WD55</accession>
<dbReference type="InterPro" id="IPR006746">
    <property type="entry name" value="26S_Psome_Rpn12"/>
</dbReference>
<feature type="domain" description="PCI" evidence="3">
    <location>
        <begin position="65"/>
        <end position="238"/>
    </location>
</feature>
<evidence type="ECO:0000313" key="5">
    <source>
        <dbReference type="Proteomes" id="UP001212411"/>
    </source>
</evidence>
<dbReference type="PANTHER" id="PTHR12387">
    <property type="entry name" value="26S PROTEASOME NON-ATPASE REGULATORY SUBUNIT 8"/>
    <property type="match status" value="1"/>
</dbReference>
<dbReference type="RefSeq" id="XP_056038253.1">
    <property type="nucleotide sequence ID" value="XM_056182686.1"/>
</dbReference>
<keyword evidence="2 4" id="KW-0647">Proteasome</keyword>
<dbReference type="GO" id="GO:0005829">
    <property type="term" value="C:cytosol"/>
    <property type="evidence" value="ECO:0007669"/>
    <property type="project" value="TreeGrafter"/>
</dbReference>
<dbReference type="Proteomes" id="UP001212411">
    <property type="component" value="Chromosome 2"/>
</dbReference>
<dbReference type="AlphaFoldDB" id="A0AAE9WD55"/>
<proteinExistence type="inferred from homology"/>
<organism evidence="4 5">
    <name type="scientific">Schizosaccharomyces osmophilus</name>
    <dbReference type="NCBI Taxonomy" id="2545709"/>
    <lineage>
        <taxon>Eukaryota</taxon>
        <taxon>Fungi</taxon>
        <taxon>Dikarya</taxon>
        <taxon>Ascomycota</taxon>
        <taxon>Taphrinomycotina</taxon>
        <taxon>Schizosaccharomycetes</taxon>
        <taxon>Schizosaccharomycetales</taxon>
        <taxon>Schizosaccharomycetaceae</taxon>
        <taxon>Schizosaccharomyces</taxon>
    </lineage>
</organism>
<dbReference type="GeneID" id="80877375"/>
<keyword evidence="5" id="KW-1185">Reference proteome</keyword>
<dbReference type="InterPro" id="IPR033464">
    <property type="entry name" value="CSN8_PSD8_EIF3K"/>
</dbReference>
<reference evidence="4 5" key="1">
    <citation type="journal article" date="2023" name="G3 (Bethesda)">
        <title>A high-quality reference genome for the fission yeast Schizosaccharomyces osmophilus.</title>
        <authorList>
            <person name="Jia G.S."/>
            <person name="Zhang W.C."/>
            <person name="Liang Y."/>
            <person name="Liu X.H."/>
            <person name="Rhind N."/>
            <person name="Pidoux A."/>
            <person name="Brysch-Herzberg M."/>
            <person name="Du L.L."/>
        </authorList>
    </citation>
    <scope>NUCLEOTIDE SEQUENCE [LARGE SCALE GENOMIC DNA]</scope>
    <source>
        <strain evidence="4 5">CBS 15793</strain>
    </source>
</reference>
<evidence type="ECO:0000259" key="3">
    <source>
        <dbReference type="PROSITE" id="PS50250"/>
    </source>
</evidence>
<evidence type="ECO:0000256" key="2">
    <source>
        <dbReference type="ARBA" id="ARBA00022942"/>
    </source>
</evidence>
<dbReference type="InterPro" id="IPR000717">
    <property type="entry name" value="PCI_dom"/>
</dbReference>
<dbReference type="KEGG" id="som:SOMG_03899"/>
<dbReference type="Pfam" id="PF10075">
    <property type="entry name" value="CSN8_PSD8_EIF3K"/>
    <property type="match status" value="1"/>
</dbReference>
<evidence type="ECO:0000256" key="1">
    <source>
        <dbReference type="ARBA" id="ARBA00009627"/>
    </source>
</evidence>
<gene>
    <name evidence="4" type="primary">rpn12</name>
    <name evidence="4" type="ORF">SOMG_03899</name>
</gene>
<name>A0AAE9WD55_9SCHI</name>
<dbReference type="Gene3D" id="1.25.40.990">
    <property type="match status" value="1"/>
</dbReference>
<dbReference type="PANTHER" id="PTHR12387:SF0">
    <property type="entry name" value="26S PROTEASOME NON-ATPASE REGULATORY SUBUNIT 8"/>
    <property type="match status" value="1"/>
</dbReference>
<dbReference type="PROSITE" id="PS50250">
    <property type="entry name" value="PCI"/>
    <property type="match status" value="1"/>
</dbReference>